<proteinExistence type="predicted"/>
<dbReference type="AlphaFoldDB" id="A0A1R4EHL6"/>
<dbReference type="STRING" id="1945520.A1019T_01929"/>
<protein>
    <submittedName>
        <fullName evidence="2">Uncharacterized protein</fullName>
    </submittedName>
</protein>
<reference evidence="3" key="1">
    <citation type="submission" date="2017-02" db="EMBL/GenBank/DDBJ databases">
        <authorList>
            <person name="Mornico D."/>
        </authorList>
    </citation>
    <scope>NUCLEOTIDE SEQUENCE [LARGE SCALE GENOMIC DNA]</scope>
</reference>
<evidence type="ECO:0000313" key="2">
    <source>
        <dbReference type="EMBL" id="SJM37944.1"/>
    </source>
</evidence>
<organism evidence="2 3">
    <name type="scientific">Psychrobacter pasteurii</name>
    <dbReference type="NCBI Taxonomy" id="1945520"/>
    <lineage>
        <taxon>Bacteria</taxon>
        <taxon>Pseudomonadati</taxon>
        <taxon>Pseudomonadota</taxon>
        <taxon>Gammaproteobacteria</taxon>
        <taxon>Moraxellales</taxon>
        <taxon>Moraxellaceae</taxon>
        <taxon>Psychrobacter</taxon>
    </lineage>
</organism>
<name>A0A1R4EHL6_9GAMM</name>
<keyword evidence="1" id="KW-0732">Signal</keyword>
<keyword evidence="3" id="KW-1185">Reference proteome</keyword>
<evidence type="ECO:0000256" key="1">
    <source>
        <dbReference type="SAM" id="SignalP"/>
    </source>
</evidence>
<dbReference type="EMBL" id="FUGD01000114">
    <property type="protein sequence ID" value="SJM37944.1"/>
    <property type="molecule type" value="Genomic_DNA"/>
</dbReference>
<accession>A0A1R4EHL6</accession>
<dbReference type="RefSeq" id="WP_077449314.1">
    <property type="nucleotide sequence ID" value="NZ_FUGD01000114.1"/>
</dbReference>
<dbReference type="OrthoDB" id="6658368at2"/>
<feature type="signal peptide" evidence="1">
    <location>
        <begin position="1"/>
        <end position="22"/>
    </location>
</feature>
<evidence type="ECO:0000313" key="3">
    <source>
        <dbReference type="Proteomes" id="UP000188169"/>
    </source>
</evidence>
<sequence length="172" mass="19295">MSITKNLITMGMSFGIALIANAANAMLTCNDVSYGNKNYHENIEQLAIEARLPGNYFNRYHETIISELCKGKTDVAESWIDYGYVKRSEVEGIKETLGLNKQSALGSSYQYSSIKFRYEMGLSSAFSDNVAQYYTKKPASKCGQLAKSAIEGNPRAVKTLQSYPKYCIWNYK</sequence>
<dbReference type="Proteomes" id="UP000188169">
    <property type="component" value="Unassembled WGS sequence"/>
</dbReference>
<gene>
    <name evidence="2" type="ORF">A1019T_01929</name>
</gene>
<feature type="chain" id="PRO_5012706742" evidence="1">
    <location>
        <begin position="23"/>
        <end position="172"/>
    </location>
</feature>